<dbReference type="InterPro" id="IPR055414">
    <property type="entry name" value="LRR_R13L4/SHOC2-like"/>
</dbReference>
<evidence type="ECO:0000256" key="3">
    <source>
        <dbReference type="ARBA" id="ARBA00022475"/>
    </source>
</evidence>
<dbReference type="Pfam" id="PF00560">
    <property type="entry name" value="LRR_1"/>
    <property type="match status" value="3"/>
</dbReference>
<comment type="similarity">
    <text evidence="2">Belongs to the RLP family.</text>
</comment>
<evidence type="ECO:0000256" key="6">
    <source>
        <dbReference type="ARBA" id="ARBA00022729"/>
    </source>
</evidence>
<dbReference type="AlphaFoldDB" id="A0A2H5QIP3"/>
<evidence type="ECO:0000313" key="13">
    <source>
        <dbReference type="EMBL" id="GAY64496.1"/>
    </source>
</evidence>
<gene>
    <name evidence="13" type="ORF">CUMW_234030</name>
</gene>
<keyword evidence="10" id="KW-0675">Receptor</keyword>
<keyword evidence="7" id="KW-0677">Repeat</keyword>
<dbReference type="InterPro" id="IPR046956">
    <property type="entry name" value="RLP23-like"/>
</dbReference>
<reference evidence="13 14" key="1">
    <citation type="journal article" date="2017" name="Front. Genet.">
        <title>Draft sequencing of the heterozygous diploid genome of Satsuma (Citrus unshiu Marc.) using a hybrid assembly approach.</title>
        <authorList>
            <person name="Shimizu T."/>
            <person name="Tanizawa Y."/>
            <person name="Mochizuki T."/>
            <person name="Nagasaki H."/>
            <person name="Yoshioka T."/>
            <person name="Toyoda A."/>
            <person name="Fujiyama A."/>
            <person name="Kaminuma E."/>
            <person name="Nakamura Y."/>
        </authorList>
    </citation>
    <scope>NUCLEOTIDE SEQUENCE [LARGE SCALE GENOMIC DNA]</scope>
    <source>
        <strain evidence="14">cv. Miyagawa wase</strain>
    </source>
</reference>
<keyword evidence="8" id="KW-1133">Transmembrane helix</keyword>
<keyword evidence="9" id="KW-0472">Membrane</keyword>
<evidence type="ECO:0000256" key="10">
    <source>
        <dbReference type="ARBA" id="ARBA00023170"/>
    </source>
</evidence>
<evidence type="ECO:0000259" key="12">
    <source>
        <dbReference type="Pfam" id="PF23598"/>
    </source>
</evidence>
<dbReference type="FunFam" id="3.80.10.10:FF:000111">
    <property type="entry name" value="LRR receptor-like serine/threonine-protein kinase ERECTA"/>
    <property type="match status" value="1"/>
</dbReference>
<dbReference type="FunFam" id="3.80.10.10:FF:000095">
    <property type="entry name" value="LRR receptor-like serine/threonine-protein kinase GSO1"/>
    <property type="match status" value="2"/>
</dbReference>
<dbReference type="SMART" id="SM00369">
    <property type="entry name" value="LRR_TYP"/>
    <property type="match status" value="8"/>
</dbReference>
<dbReference type="InterPro" id="IPR001611">
    <property type="entry name" value="Leu-rich_rpt"/>
</dbReference>
<keyword evidence="4" id="KW-0433">Leucine-rich repeat</keyword>
<dbReference type="InterPro" id="IPR032675">
    <property type="entry name" value="LRR_dom_sf"/>
</dbReference>
<evidence type="ECO:0000256" key="4">
    <source>
        <dbReference type="ARBA" id="ARBA00022614"/>
    </source>
</evidence>
<protein>
    <recommendedName>
        <fullName evidence="12">Disease resistance R13L4/SHOC-2-like LRR domain-containing protein</fullName>
    </recommendedName>
</protein>
<evidence type="ECO:0000256" key="8">
    <source>
        <dbReference type="ARBA" id="ARBA00022989"/>
    </source>
</evidence>
<dbReference type="Gene3D" id="3.80.10.10">
    <property type="entry name" value="Ribonuclease Inhibitor"/>
    <property type="match status" value="5"/>
</dbReference>
<dbReference type="PRINTS" id="PR00019">
    <property type="entry name" value="LEURICHRPT"/>
</dbReference>
<comment type="subcellular location">
    <subcellularLocation>
        <location evidence="1">Cell membrane</location>
        <topology evidence="1">Single-pass type I membrane protein</topology>
    </subcellularLocation>
</comment>
<dbReference type="Pfam" id="PF23598">
    <property type="entry name" value="LRR_14"/>
    <property type="match status" value="1"/>
</dbReference>
<dbReference type="EMBL" id="BDQV01000411">
    <property type="protein sequence ID" value="GAY64496.1"/>
    <property type="molecule type" value="Genomic_DNA"/>
</dbReference>
<name>A0A2H5QIP3_CITUN</name>
<dbReference type="SUPFAM" id="SSF52058">
    <property type="entry name" value="L domain-like"/>
    <property type="match status" value="3"/>
</dbReference>
<feature type="domain" description="Disease resistance R13L4/SHOC-2-like LRR" evidence="12">
    <location>
        <begin position="233"/>
        <end position="418"/>
    </location>
</feature>
<keyword evidence="6" id="KW-0732">Signal</keyword>
<evidence type="ECO:0000256" key="2">
    <source>
        <dbReference type="ARBA" id="ARBA00009592"/>
    </source>
</evidence>
<organism evidence="13 14">
    <name type="scientific">Citrus unshiu</name>
    <name type="common">Satsuma mandarin</name>
    <name type="synonym">Citrus nobilis var. unshiu</name>
    <dbReference type="NCBI Taxonomy" id="55188"/>
    <lineage>
        <taxon>Eukaryota</taxon>
        <taxon>Viridiplantae</taxon>
        <taxon>Streptophyta</taxon>
        <taxon>Embryophyta</taxon>
        <taxon>Tracheophyta</taxon>
        <taxon>Spermatophyta</taxon>
        <taxon>Magnoliopsida</taxon>
        <taxon>eudicotyledons</taxon>
        <taxon>Gunneridae</taxon>
        <taxon>Pentapetalae</taxon>
        <taxon>rosids</taxon>
        <taxon>malvids</taxon>
        <taxon>Sapindales</taxon>
        <taxon>Rutaceae</taxon>
        <taxon>Aurantioideae</taxon>
        <taxon>Citrus</taxon>
    </lineage>
</organism>
<proteinExistence type="inferred from homology"/>
<keyword evidence="11" id="KW-0325">Glycoprotein</keyword>
<evidence type="ECO:0000256" key="1">
    <source>
        <dbReference type="ARBA" id="ARBA00004251"/>
    </source>
</evidence>
<dbReference type="Proteomes" id="UP000236630">
    <property type="component" value="Unassembled WGS sequence"/>
</dbReference>
<accession>A0A2H5QIP3</accession>
<dbReference type="PANTHER" id="PTHR48061:SF12">
    <property type="entry name" value="DISEASE RESISTANCE LIKE PROTEIN"/>
    <property type="match status" value="1"/>
</dbReference>
<keyword evidence="5" id="KW-0812">Transmembrane</keyword>
<dbReference type="GO" id="GO:0005886">
    <property type="term" value="C:plasma membrane"/>
    <property type="evidence" value="ECO:0007669"/>
    <property type="project" value="UniProtKB-SubCell"/>
</dbReference>
<dbReference type="PANTHER" id="PTHR48061">
    <property type="entry name" value="LEUCINE-RICH REPEAT RECEPTOR PROTEIN KINASE EMS1-LIKE-RELATED"/>
    <property type="match status" value="1"/>
</dbReference>
<keyword evidence="14" id="KW-1185">Reference proteome</keyword>
<keyword evidence="3" id="KW-1003">Cell membrane</keyword>
<dbReference type="Pfam" id="PF13855">
    <property type="entry name" value="LRR_8"/>
    <property type="match status" value="2"/>
</dbReference>
<evidence type="ECO:0000256" key="5">
    <source>
        <dbReference type="ARBA" id="ARBA00022692"/>
    </source>
</evidence>
<evidence type="ECO:0000313" key="14">
    <source>
        <dbReference type="Proteomes" id="UP000236630"/>
    </source>
</evidence>
<evidence type="ECO:0000256" key="7">
    <source>
        <dbReference type="ARBA" id="ARBA00022737"/>
    </source>
</evidence>
<sequence>MTSVLPCCNSGKALPSFSVLLKIILQLIPRLHHGARKKKIASCLWDGIKCNEDTGHVIRLDLTSSCLYGSINSSSSLFQLVHLEWLVLSNNHFNFSEIPSEIKNLSRLTALSLSNSSFSGQIPAELLELSKLESLDLSFNNFHLKLQNPSLANLADKLANLKVLHLGQVNIASTVPHALANLSSLFFLSLTDCLLQGEFPAEIFQLLELAFLTLTYNHHLTGYLPEFHNSSVLVDLRLSHTRFSGKIPNSIENLESLYSLGIRGCSFSGKLPLSLGNLTKLNHLYLSGNDFSGELPASLGKLSSLKTLEIILCNFSGKVPDSLGNLTQLNSLTISVTNFSEQNSYSLSWIPKLNQLTYLDLSGSKITGFRSCNISEFPYFLHNQDQLVSLDLSSNKIAGQVPQWLLNVSTKSLEYLNFSDNLLSGFGQDLFVLPWSKMNTLDLGFNKLQGPLPVPSSVSFYSYLVSNNQLTGEIPIQICSLNGLHALDLSYNNLSGMLPDCLGNFSVELSALKLQANNFYGIIPQTFMNGTNLMMIDFSNNSLQGRVPKSLANCVKLKFLHLGDNQITDVFPSWLGTLPELEVLILKFNNFHGEIEEPQTGFEFPKLRIIDLSHNRFTGNLPSKHFHCWNGMKDIKASNLTYLQVKLMPYDVLGFTYYGYADYSLTMSNKGIEIEYPKLSNLIAAIILLDNNFVGEIPTSIASLKGLRTLNLSNNNLRGYIPSTFNNLTVIESLDLSSNKLTGQIPQQLAELTSLAFFDVSHNHLRGAIPQGTQFSTFANDWFAGNPGLCGEPLSRKCGNSEASPAEDDPVISEYEIVHSKQG</sequence>
<dbReference type="InterPro" id="IPR003591">
    <property type="entry name" value="Leu-rich_rpt_typical-subtyp"/>
</dbReference>
<evidence type="ECO:0000256" key="9">
    <source>
        <dbReference type="ARBA" id="ARBA00023136"/>
    </source>
</evidence>
<evidence type="ECO:0000256" key="11">
    <source>
        <dbReference type="ARBA" id="ARBA00023180"/>
    </source>
</evidence>
<comment type="caution">
    <text evidence="13">The sequence shown here is derived from an EMBL/GenBank/DDBJ whole genome shotgun (WGS) entry which is preliminary data.</text>
</comment>